<keyword evidence="1" id="KW-0238">DNA-binding</keyword>
<evidence type="ECO:0000256" key="1">
    <source>
        <dbReference type="ARBA" id="ARBA00023125"/>
    </source>
</evidence>
<accession>A0A3B9IFZ6</accession>
<dbReference type="Gene3D" id="1.10.260.40">
    <property type="entry name" value="lambda repressor-like DNA-binding domains"/>
    <property type="match status" value="1"/>
</dbReference>
<dbReference type="GO" id="GO:0003700">
    <property type="term" value="F:DNA-binding transcription factor activity"/>
    <property type="evidence" value="ECO:0007669"/>
    <property type="project" value="TreeGrafter"/>
</dbReference>
<dbReference type="AlphaFoldDB" id="A0A3B9IFZ6"/>
<dbReference type="PROSITE" id="PS50943">
    <property type="entry name" value="HTH_CROC1"/>
    <property type="match status" value="1"/>
</dbReference>
<evidence type="ECO:0000256" key="2">
    <source>
        <dbReference type="SAM" id="MobiDB-lite"/>
    </source>
</evidence>
<dbReference type="InterPro" id="IPR050807">
    <property type="entry name" value="TransReg_Diox_bact_type"/>
</dbReference>
<dbReference type="PANTHER" id="PTHR46797:SF1">
    <property type="entry name" value="METHYLPHOSPHONATE SYNTHASE"/>
    <property type="match status" value="1"/>
</dbReference>
<evidence type="ECO:0000313" key="5">
    <source>
        <dbReference type="Proteomes" id="UP000257706"/>
    </source>
</evidence>
<dbReference type="GO" id="GO:0003677">
    <property type="term" value="F:DNA binding"/>
    <property type="evidence" value="ECO:0007669"/>
    <property type="project" value="UniProtKB-KW"/>
</dbReference>
<dbReference type="InterPro" id="IPR010982">
    <property type="entry name" value="Lambda_DNA-bd_dom_sf"/>
</dbReference>
<dbReference type="GO" id="GO:0005829">
    <property type="term" value="C:cytosol"/>
    <property type="evidence" value="ECO:0007669"/>
    <property type="project" value="TreeGrafter"/>
</dbReference>
<feature type="compositionally biased region" description="Acidic residues" evidence="2">
    <location>
        <begin position="169"/>
        <end position="183"/>
    </location>
</feature>
<dbReference type="CDD" id="cd00093">
    <property type="entry name" value="HTH_XRE"/>
    <property type="match status" value="1"/>
</dbReference>
<dbReference type="Proteomes" id="UP000257706">
    <property type="component" value="Unassembled WGS sequence"/>
</dbReference>
<feature type="compositionally biased region" description="Basic and acidic residues" evidence="2">
    <location>
        <begin position="154"/>
        <end position="168"/>
    </location>
</feature>
<proteinExistence type="predicted"/>
<feature type="region of interest" description="Disordered" evidence="2">
    <location>
        <begin position="105"/>
        <end position="183"/>
    </location>
</feature>
<dbReference type="PANTHER" id="PTHR46797">
    <property type="entry name" value="HTH-TYPE TRANSCRIPTIONAL REGULATOR"/>
    <property type="match status" value="1"/>
</dbReference>
<dbReference type="EMBL" id="DMAI01000082">
    <property type="protein sequence ID" value="HAE46784.1"/>
    <property type="molecule type" value="Genomic_DNA"/>
</dbReference>
<comment type="caution">
    <text evidence="4">The sequence shown here is derived from an EMBL/GenBank/DDBJ whole genome shotgun (WGS) entry which is preliminary data.</text>
</comment>
<protein>
    <submittedName>
        <fullName evidence="4">XRE family transcriptional regulator</fullName>
    </submittedName>
</protein>
<evidence type="ECO:0000259" key="3">
    <source>
        <dbReference type="PROSITE" id="PS50943"/>
    </source>
</evidence>
<organism evidence="4 5">
    <name type="scientific">Tistrella mobilis</name>
    <dbReference type="NCBI Taxonomy" id="171437"/>
    <lineage>
        <taxon>Bacteria</taxon>
        <taxon>Pseudomonadati</taxon>
        <taxon>Pseudomonadota</taxon>
        <taxon>Alphaproteobacteria</taxon>
        <taxon>Geminicoccales</taxon>
        <taxon>Geminicoccaceae</taxon>
        <taxon>Tistrella</taxon>
    </lineage>
</organism>
<dbReference type="SUPFAM" id="SSF47413">
    <property type="entry name" value="lambda repressor-like DNA-binding domains"/>
    <property type="match status" value="1"/>
</dbReference>
<feature type="domain" description="HTH cro/C1-type" evidence="3">
    <location>
        <begin position="49"/>
        <end position="103"/>
    </location>
</feature>
<name>A0A3B9IFZ6_9PROT</name>
<feature type="compositionally biased region" description="Basic and acidic residues" evidence="2">
    <location>
        <begin position="118"/>
        <end position="129"/>
    </location>
</feature>
<dbReference type="Pfam" id="PF01381">
    <property type="entry name" value="HTH_3"/>
    <property type="match status" value="1"/>
</dbReference>
<dbReference type="InterPro" id="IPR001387">
    <property type="entry name" value="Cro/C1-type_HTH"/>
</dbReference>
<reference evidence="4 5" key="1">
    <citation type="journal article" date="2018" name="Nat. Biotechnol.">
        <title>A standardized bacterial taxonomy based on genome phylogeny substantially revises the tree of life.</title>
        <authorList>
            <person name="Parks D.H."/>
            <person name="Chuvochina M."/>
            <person name="Waite D.W."/>
            <person name="Rinke C."/>
            <person name="Skarshewski A."/>
            <person name="Chaumeil P.A."/>
            <person name="Hugenholtz P."/>
        </authorList>
    </citation>
    <scope>NUCLEOTIDE SEQUENCE [LARGE SCALE GENOMIC DNA]</scope>
    <source>
        <strain evidence="4">UBA8739</strain>
    </source>
</reference>
<gene>
    <name evidence="4" type="ORF">DCK97_05135</name>
</gene>
<sequence length="183" mass="20008">MELLYSGTTVLWDADGLWEDDGDDLAPSSRPRRGKVAEEVFAAAVGRRIRTIRRARGLTQQRCAAALGISFQQLQKYEKGRNRIAASTLVLLAEVLEVAPSALLDDTTDPMTVPPRRRTPERSEPDLPRIEAVSHPLARRAIADLIRALTDPDAPAHPDKSHREKDGDGNENGDGDGDGPGER</sequence>
<evidence type="ECO:0000313" key="4">
    <source>
        <dbReference type="EMBL" id="HAE46784.1"/>
    </source>
</evidence>
<dbReference type="SMART" id="SM00530">
    <property type="entry name" value="HTH_XRE"/>
    <property type="match status" value="1"/>
</dbReference>
<feature type="compositionally biased region" description="Low complexity" evidence="2">
    <location>
        <begin position="139"/>
        <end position="149"/>
    </location>
</feature>